<dbReference type="SUPFAM" id="SSF56436">
    <property type="entry name" value="C-type lectin-like"/>
    <property type="match status" value="1"/>
</dbReference>
<organism evidence="2 3">
    <name type="scientific">Cellulophaga fucicola</name>
    <dbReference type="NCBI Taxonomy" id="76595"/>
    <lineage>
        <taxon>Bacteria</taxon>
        <taxon>Pseudomonadati</taxon>
        <taxon>Bacteroidota</taxon>
        <taxon>Flavobacteriia</taxon>
        <taxon>Flavobacteriales</taxon>
        <taxon>Flavobacteriaceae</taxon>
        <taxon>Cellulophaga</taxon>
    </lineage>
</organism>
<protein>
    <submittedName>
        <fullName evidence="2">Formylglycine-generating enzyme, required for sulfatase activity, contains SUMF1/FGE domain</fullName>
    </submittedName>
</protein>
<evidence type="ECO:0000313" key="2">
    <source>
        <dbReference type="EMBL" id="SFW14765.1"/>
    </source>
</evidence>
<gene>
    <name evidence="2" type="ORF">SAMN05660313_00100</name>
</gene>
<dbReference type="InterPro" id="IPR051043">
    <property type="entry name" value="Sulfatase_Mod_Factor_Kinase"/>
</dbReference>
<dbReference type="Pfam" id="PF03781">
    <property type="entry name" value="FGE-sulfatase"/>
    <property type="match status" value="1"/>
</dbReference>
<dbReference type="GO" id="GO:0120147">
    <property type="term" value="F:formylglycine-generating oxidase activity"/>
    <property type="evidence" value="ECO:0007669"/>
    <property type="project" value="TreeGrafter"/>
</dbReference>
<dbReference type="RefSeq" id="WP_072301805.1">
    <property type="nucleotide sequence ID" value="NZ_FPIY01000001.1"/>
</dbReference>
<dbReference type="STRING" id="76595.SAMN05660313_00100"/>
<dbReference type="AlphaFoldDB" id="A0A1K1LV08"/>
<accession>A0A1K1LV08</accession>
<feature type="domain" description="Sulfatase-modifying factor enzyme-like" evidence="1">
    <location>
        <begin position="66"/>
        <end position="374"/>
    </location>
</feature>
<sequence length="381" mass="43236">MKIKVSSIKHITILFFVLIFFNQCKEASKSEKETPVNVVSDQKKEEKKDTVYNLIVNKPEEIKVPKGMVWIPGGEFVQGAVPQDKMAMEHEKPAHKVAVDGFFMDITEVTNAQFAQFVKETAYITVAEREIDWEEMKKQVPAGTPKPHDSILQPGSLTFKKTKTTVPNLFDFSQWWHWTIGANWRHPNGPKSSIKGLDNNPVVQICYEDAMAYCKWAGRRLPTESEWEYAANGGKSGTIYFWGDNRDVLSKNANSWEGEFPVKNSKEDGFEKRAPVKSYQPNGYGLYDMAGNVWEWTSDWYNVNYYKEQSAGLLQKNPKGATEAYNPQNVYIEEKVIKGGSFLCSDSYCASYRISARMASSTDSSAEHTGFRTVATVDMLK</sequence>
<name>A0A1K1LV08_9FLAO</name>
<dbReference type="Gene3D" id="3.90.1580.10">
    <property type="entry name" value="paralog of FGE (formylglycine-generating enzyme)"/>
    <property type="match status" value="1"/>
</dbReference>
<dbReference type="InterPro" id="IPR005532">
    <property type="entry name" value="SUMF_dom"/>
</dbReference>
<dbReference type="PANTHER" id="PTHR23150">
    <property type="entry name" value="SULFATASE MODIFYING FACTOR 1, 2"/>
    <property type="match status" value="1"/>
</dbReference>
<dbReference type="PANTHER" id="PTHR23150:SF19">
    <property type="entry name" value="FORMYLGLYCINE-GENERATING ENZYME"/>
    <property type="match status" value="1"/>
</dbReference>
<dbReference type="InterPro" id="IPR042095">
    <property type="entry name" value="SUMF_sf"/>
</dbReference>
<dbReference type="Proteomes" id="UP000183257">
    <property type="component" value="Unassembled WGS sequence"/>
</dbReference>
<evidence type="ECO:0000259" key="1">
    <source>
        <dbReference type="Pfam" id="PF03781"/>
    </source>
</evidence>
<evidence type="ECO:0000313" key="3">
    <source>
        <dbReference type="Proteomes" id="UP000183257"/>
    </source>
</evidence>
<reference evidence="3" key="1">
    <citation type="submission" date="2016-11" db="EMBL/GenBank/DDBJ databases">
        <authorList>
            <person name="Varghese N."/>
            <person name="Submissions S."/>
        </authorList>
    </citation>
    <scope>NUCLEOTIDE SEQUENCE [LARGE SCALE GENOMIC DNA]</scope>
    <source>
        <strain evidence="3">DSM 24786</strain>
    </source>
</reference>
<dbReference type="OrthoDB" id="9768004at2"/>
<dbReference type="InterPro" id="IPR016187">
    <property type="entry name" value="CTDL_fold"/>
</dbReference>
<dbReference type="EMBL" id="FPIY01000001">
    <property type="protein sequence ID" value="SFW14765.1"/>
    <property type="molecule type" value="Genomic_DNA"/>
</dbReference>
<keyword evidence="3" id="KW-1185">Reference proteome</keyword>
<proteinExistence type="predicted"/>